<organism evidence="2 3">
    <name type="scientific">Capsicum baccatum</name>
    <name type="common">Peruvian pepper</name>
    <dbReference type="NCBI Taxonomy" id="33114"/>
    <lineage>
        <taxon>Eukaryota</taxon>
        <taxon>Viridiplantae</taxon>
        <taxon>Streptophyta</taxon>
        <taxon>Embryophyta</taxon>
        <taxon>Tracheophyta</taxon>
        <taxon>Spermatophyta</taxon>
        <taxon>Magnoliopsida</taxon>
        <taxon>eudicotyledons</taxon>
        <taxon>Gunneridae</taxon>
        <taxon>Pentapetalae</taxon>
        <taxon>asterids</taxon>
        <taxon>lamiids</taxon>
        <taxon>Solanales</taxon>
        <taxon>Solanaceae</taxon>
        <taxon>Solanoideae</taxon>
        <taxon>Capsiceae</taxon>
        <taxon>Capsicum</taxon>
    </lineage>
</organism>
<evidence type="ECO:0000259" key="1">
    <source>
        <dbReference type="Pfam" id="PF14510"/>
    </source>
</evidence>
<name>A0A2G2WUQ7_CAPBA</name>
<keyword evidence="3" id="KW-1185">Reference proteome</keyword>
<dbReference type="OrthoDB" id="66620at2759"/>
<reference evidence="2 3" key="1">
    <citation type="journal article" date="2017" name="Genome Biol.">
        <title>New reference genome sequences of hot pepper reveal the massive evolution of plant disease-resistance genes by retroduplication.</title>
        <authorList>
            <person name="Kim S."/>
            <person name="Park J."/>
            <person name="Yeom S.I."/>
            <person name="Kim Y.M."/>
            <person name="Seo E."/>
            <person name="Kim K.T."/>
            <person name="Kim M.S."/>
            <person name="Lee J.M."/>
            <person name="Cheong K."/>
            <person name="Shin H.S."/>
            <person name="Kim S.B."/>
            <person name="Han K."/>
            <person name="Lee J."/>
            <person name="Park M."/>
            <person name="Lee H.A."/>
            <person name="Lee H.Y."/>
            <person name="Lee Y."/>
            <person name="Oh S."/>
            <person name="Lee J.H."/>
            <person name="Choi E."/>
            <person name="Choi E."/>
            <person name="Lee S.E."/>
            <person name="Jeon J."/>
            <person name="Kim H."/>
            <person name="Choi G."/>
            <person name="Song H."/>
            <person name="Lee J."/>
            <person name="Lee S.C."/>
            <person name="Kwon J.K."/>
            <person name="Lee H.Y."/>
            <person name="Koo N."/>
            <person name="Hong Y."/>
            <person name="Kim R.W."/>
            <person name="Kang W.H."/>
            <person name="Huh J.H."/>
            <person name="Kang B.C."/>
            <person name="Yang T.J."/>
            <person name="Lee Y.H."/>
            <person name="Bennetzen J.L."/>
            <person name="Choi D."/>
        </authorList>
    </citation>
    <scope>NUCLEOTIDE SEQUENCE [LARGE SCALE GENOMIC DNA]</scope>
    <source>
        <strain evidence="3">cv. PBC81</strain>
    </source>
</reference>
<dbReference type="InterPro" id="IPR029481">
    <property type="entry name" value="ABC_trans_N"/>
</dbReference>
<sequence length="89" mass="10386">MIVHQEVDVMNLGVKDKKELMESILSIVEEDNEKFLLRLRDRIDRVEIDIPKIEVRFEHLSIEGDAYVGSRALPTLWNATINFVEVLLH</sequence>
<dbReference type="EMBL" id="MLFT02000005">
    <property type="protein sequence ID" value="PHT48984.1"/>
    <property type="molecule type" value="Genomic_DNA"/>
</dbReference>
<dbReference type="PANTHER" id="PTHR48040">
    <property type="entry name" value="PLEIOTROPIC DRUG RESISTANCE PROTEIN 1-LIKE ISOFORM X1"/>
    <property type="match status" value="1"/>
</dbReference>
<dbReference type="STRING" id="33114.A0A2G2WUQ7"/>
<proteinExistence type="predicted"/>
<evidence type="ECO:0000313" key="2">
    <source>
        <dbReference type="EMBL" id="PHT48984.1"/>
    </source>
</evidence>
<dbReference type="PANTHER" id="PTHR48040:SF60">
    <property type="entry name" value="ABC TRANSPORTER DOMAIN-CONTAINING PROTEIN"/>
    <property type="match status" value="1"/>
</dbReference>
<dbReference type="AlphaFoldDB" id="A0A2G2WUQ7"/>
<evidence type="ECO:0000313" key="3">
    <source>
        <dbReference type="Proteomes" id="UP000224567"/>
    </source>
</evidence>
<dbReference type="Proteomes" id="UP000224567">
    <property type="component" value="Unassembled WGS sequence"/>
</dbReference>
<protein>
    <submittedName>
        <fullName evidence="2">Pleiotropic drug resistance protein 1</fullName>
    </submittedName>
</protein>
<dbReference type="Pfam" id="PF14510">
    <property type="entry name" value="ABC_trans_N"/>
    <property type="match status" value="1"/>
</dbReference>
<comment type="caution">
    <text evidence="2">The sequence shown here is derived from an EMBL/GenBank/DDBJ whole genome shotgun (WGS) entry which is preliminary data.</text>
</comment>
<reference evidence="3" key="2">
    <citation type="journal article" date="2017" name="J. Anim. Genet.">
        <title>Multiple reference genome sequences of hot pepper reveal the massive evolution of plant disease resistance genes by retroduplication.</title>
        <authorList>
            <person name="Kim S."/>
            <person name="Park J."/>
            <person name="Yeom S.-I."/>
            <person name="Kim Y.-M."/>
            <person name="Seo E."/>
            <person name="Kim K.-T."/>
            <person name="Kim M.-S."/>
            <person name="Lee J.M."/>
            <person name="Cheong K."/>
            <person name="Shin H.-S."/>
            <person name="Kim S.-B."/>
            <person name="Han K."/>
            <person name="Lee J."/>
            <person name="Park M."/>
            <person name="Lee H.-A."/>
            <person name="Lee H.-Y."/>
            <person name="Lee Y."/>
            <person name="Oh S."/>
            <person name="Lee J.H."/>
            <person name="Choi E."/>
            <person name="Choi E."/>
            <person name="Lee S.E."/>
            <person name="Jeon J."/>
            <person name="Kim H."/>
            <person name="Choi G."/>
            <person name="Song H."/>
            <person name="Lee J."/>
            <person name="Lee S.-C."/>
            <person name="Kwon J.-K."/>
            <person name="Lee H.-Y."/>
            <person name="Koo N."/>
            <person name="Hong Y."/>
            <person name="Kim R.W."/>
            <person name="Kang W.-H."/>
            <person name="Huh J.H."/>
            <person name="Kang B.-C."/>
            <person name="Yang T.-J."/>
            <person name="Lee Y.-H."/>
            <person name="Bennetzen J.L."/>
            <person name="Choi D."/>
        </authorList>
    </citation>
    <scope>NUCLEOTIDE SEQUENCE [LARGE SCALE GENOMIC DNA]</scope>
    <source>
        <strain evidence="3">cv. PBC81</strain>
    </source>
</reference>
<accession>A0A2G2WUQ7</accession>
<feature type="domain" description="Pleiotropic ABC efflux transporter N-terminal" evidence="1">
    <location>
        <begin position="29"/>
        <end position="79"/>
    </location>
</feature>
<gene>
    <name evidence="2" type="ORF">CQW23_13192</name>
</gene>